<feature type="compositionally biased region" description="Polar residues" evidence="5">
    <location>
        <begin position="747"/>
        <end position="757"/>
    </location>
</feature>
<comment type="caution">
    <text evidence="7">The sequence shown here is derived from an EMBL/GenBank/DDBJ whole genome shotgun (WGS) entry which is preliminary data.</text>
</comment>
<keyword evidence="4" id="KW-0378">Hydrolase</keyword>
<comment type="similarity">
    <text evidence="2">Belongs to the lipin family.</text>
</comment>
<dbReference type="GO" id="GO:0008195">
    <property type="term" value="F:phosphatidate phosphatase activity"/>
    <property type="evidence" value="ECO:0007669"/>
    <property type="project" value="UniProtKB-EC"/>
</dbReference>
<protein>
    <recommendedName>
        <fullName evidence="3">phosphatidate phosphatase</fullName>
        <ecNumber evidence="3">3.1.3.4</ecNumber>
    </recommendedName>
</protein>
<dbReference type="EMBL" id="NMUH01004257">
    <property type="protein sequence ID" value="MQM08984.1"/>
    <property type="molecule type" value="Genomic_DNA"/>
</dbReference>
<evidence type="ECO:0000256" key="5">
    <source>
        <dbReference type="SAM" id="MobiDB-lite"/>
    </source>
</evidence>
<dbReference type="InterPro" id="IPR013209">
    <property type="entry name" value="LNS2"/>
</dbReference>
<accession>A0A843WYD0</accession>
<dbReference type="InterPro" id="IPR031315">
    <property type="entry name" value="LNS2/PITP"/>
</dbReference>
<feature type="region of interest" description="Disordered" evidence="5">
    <location>
        <begin position="1198"/>
        <end position="1227"/>
    </location>
</feature>
<dbReference type="Pfam" id="PF16876">
    <property type="entry name" value="Lipin_mid"/>
    <property type="match status" value="1"/>
</dbReference>
<gene>
    <name evidence="7" type="ORF">Taro_041842</name>
</gene>
<name>A0A843WYD0_COLES</name>
<dbReference type="Pfam" id="PF04571">
    <property type="entry name" value="Lipin_N"/>
    <property type="match status" value="1"/>
</dbReference>
<dbReference type="Proteomes" id="UP000652761">
    <property type="component" value="Unassembled WGS sequence"/>
</dbReference>
<dbReference type="OrthoDB" id="4567at2759"/>
<dbReference type="InterPro" id="IPR007651">
    <property type="entry name" value="Lipin_N"/>
</dbReference>
<evidence type="ECO:0000313" key="7">
    <source>
        <dbReference type="EMBL" id="MQM08984.1"/>
    </source>
</evidence>
<feature type="compositionally biased region" description="Basic and acidic residues" evidence="5">
    <location>
        <begin position="1207"/>
        <end position="1217"/>
    </location>
</feature>
<keyword evidence="8" id="KW-1185">Reference proteome</keyword>
<dbReference type="SUPFAM" id="SSF56784">
    <property type="entry name" value="HAD-like"/>
    <property type="match status" value="1"/>
</dbReference>
<dbReference type="InterPro" id="IPR026058">
    <property type="entry name" value="LIPIN"/>
</dbReference>
<dbReference type="PANTHER" id="PTHR12181">
    <property type="entry name" value="LIPIN"/>
    <property type="match status" value="1"/>
</dbReference>
<feature type="domain" description="LNS2/PITP" evidence="6">
    <location>
        <begin position="1092"/>
        <end position="1212"/>
    </location>
</feature>
<comment type="cofactor">
    <cofactor evidence="1">
        <name>Mg(2+)</name>
        <dbReference type="ChEBI" id="CHEBI:18420"/>
    </cofactor>
</comment>
<dbReference type="InterPro" id="IPR031703">
    <property type="entry name" value="Lipin_mid"/>
</dbReference>
<dbReference type="PANTHER" id="PTHR12181:SF12">
    <property type="entry name" value="PHOSPHATIDATE PHOSPHATASE"/>
    <property type="match status" value="1"/>
</dbReference>
<feature type="region of interest" description="Disordered" evidence="5">
    <location>
        <begin position="740"/>
        <end position="771"/>
    </location>
</feature>
<evidence type="ECO:0000256" key="3">
    <source>
        <dbReference type="ARBA" id="ARBA00012638"/>
    </source>
</evidence>
<dbReference type="SMART" id="SM00775">
    <property type="entry name" value="LNS2"/>
    <property type="match status" value="1"/>
</dbReference>
<proteinExistence type="inferred from homology"/>
<dbReference type="AlphaFoldDB" id="A0A843WYD0"/>
<evidence type="ECO:0000256" key="2">
    <source>
        <dbReference type="ARBA" id="ARBA00005476"/>
    </source>
</evidence>
<dbReference type="InterPro" id="IPR036412">
    <property type="entry name" value="HAD-like_sf"/>
</dbReference>
<evidence type="ECO:0000256" key="4">
    <source>
        <dbReference type="ARBA" id="ARBA00022801"/>
    </source>
</evidence>
<dbReference type="EC" id="3.1.3.4" evidence="3"/>
<evidence type="ECO:0000313" key="8">
    <source>
        <dbReference type="Proteomes" id="UP000652761"/>
    </source>
</evidence>
<evidence type="ECO:0000259" key="6">
    <source>
        <dbReference type="SMART" id="SM00775"/>
    </source>
</evidence>
<feature type="region of interest" description="Disordered" evidence="5">
    <location>
        <begin position="400"/>
        <end position="421"/>
    </location>
</feature>
<organism evidence="7 8">
    <name type="scientific">Colocasia esculenta</name>
    <name type="common">Wild taro</name>
    <name type="synonym">Arum esculentum</name>
    <dbReference type="NCBI Taxonomy" id="4460"/>
    <lineage>
        <taxon>Eukaryota</taxon>
        <taxon>Viridiplantae</taxon>
        <taxon>Streptophyta</taxon>
        <taxon>Embryophyta</taxon>
        <taxon>Tracheophyta</taxon>
        <taxon>Spermatophyta</taxon>
        <taxon>Magnoliopsida</taxon>
        <taxon>Liliopsida</taxon>
        <taxon>Araceae</taxon>
        <taxon>Aroideae</taxon>
        <taxon>Colocasieae</taxon>
        <taxon>Colocasia</taxon>
    </lineage>
</organism>
<evidence type="ECO:0000256" key="1">
    <source>
        <dbReference type="ARBA" id="ARBA00001946"/>
    </source>
</evidence>
<sequence length="1227" mass="137307">MYAVERLSSYITRGVYTVSGPFHPFGGAVDIIVVQQQDGSFKSSPWNVRFGKFQGVLKTKEKIVKICVNGTDAEFHMYLDHKGEAYFLKDASHDEGETLMLSPPSSGDETDGRMKNARLRKAQSYNFDESCREPVDGHFNVENDKTVARTNPRRPRIFGFVFGRRTVEESSNGVNMERISSLERAEIAADLLEVKWSTNLTTNGQMGTSCLKIPANGDRGENMVNGEQRLAMQSSDSGLAHDDKIATQREEIGGNMESRNEEHLVEPVFNGCPELRTLEEVIEIYSSKGGELTHDNETRLSSPKAVEFDVSFEESVSVNRTIDLCSCNFHELSGNKDCILAYGTSGEDIGDREVSSFSSCEASQSSNMMHDISASTTIEILNSLLEVDRDKVATEHLKETTQQQCEKHHKLEPRPSNVRENSDVYCDKSLELNNHKDPVPSDRAIAEPCERPDVGYLSTEALSSLDLSLPSSESIETKTVNVIQGDVLEEETAREKVMVTNMLEISQNQYVMDRSCAEPNCNTLGFNVDQQLSSSEEVRTCSSYVPPETFDIGDKIQEPHNPIESVQFDRNDFPVEDIITSKLDSGLHMSEVANAAFFLPDSLEEDQFLFNEIHSFASNEHPARSALAGEIDAEDYPFTVPDGLQEHESADMSLDVHDADISALSKFQTSPISIPKLKSCPKEKRQCLGSLPDIRSHIHDLERPNIHPTSFSLHIKSNMSMWDIPEKDISSFPNIESRSESHLLEPQTKNGNSSVIGVTQRRKEENGNPIRPTVEMSLCRHLLSEGMGAEAASKAFDAEKVDLEKFAKFGSSLVKDDKLVIRIDGHYFPWNAAAPIILGILSFGQKGIFDAEGMISVDQIDKIPERDQSRAIVPSEGAWRLWPFNFKKSRRTNPHLAPNADGSIEQGATTVSGDCKMRSENNAEKSRAMKNKVRSVIPTSEQLASLKLKEGQNLVTFSFSTAMLGRQQVDARIYLWKWNTRIVVSDVDGTITKHAHVIYIYDIYIYAFNGVLYLHWACIQQVMYMDVDDRVFVPPSDVYMGNMPLRMSSVTPEDLEQEPRRMSFYDTGGLEYVPRRMSFCDTGGLKHMPRRISDVLGQFMPLVGKDWSQTGVAHLFSAIKENGYQLLFLSARAISQAYLTRQFLFNIKQDGKVLPDGPVVISPDGLFPSLYREDGRDCDKIDKRSWNCSNSACDKSHLKVGTQAPSGRRESKARETSVRGLSQSGRR</sequence>
<reference evidence="7" key="1">
    <citation type="submission" date="2017-07" db="EMBL/GenBank/DDBJ databases">
        <title>Taro Niue Genome Assembly and Annotation.</title>
        <authorList>
            <person name="Atibalentja N."/>
            <person name="Keating K."/>
            <person name="Fields C.J."/>
        </authorList>
    </citation>
    <scope>NUCLEOTIDE SEQUENCE</scope>
    <source>
        <strain evidence="7">Niue_2</strain>
        <tissue evidence="7">Leaf</tissue>
    </source>
</reference>
<dbReference type="Pfam" id="PF08235">
    <property type="entry name" value="LNS2"/>
    <property type="match status" value="2"/>
</dbReference>